<dbReference type="InterPro" id="IPR001851">
    <property type="entry name" value="ABC_transp_permease"/>
</dbReference>
<name>E4N7L2_KITSK</name>
<sequence length="336" mass="33967">MSTLTPTSGTAATTGAATATRRAAGSVGRIAAQWSLAGLLLAFVLFFSIARHGQFDTAINARSILYTQSITVIVGISALVSATVGEIDISIGAVMTVSGVLTAWAYGRGWSTGPAVALALGAALAIGAVNALLVVRFRVDSFIATLAMTTLLTGFAQLVTGGLTLYRNIPNGFNDLVASTVAGVPLLVLYAAAVAGVLAYVISWTPYGRRMRASGTGRAAAELIGVRTRRYVTAGLLAGSVVAALAGVLNTARLQSASPDGGSAVMLGSIAAVFLGAVVSRRGHLNVVGTVLAVLTLGIGISGLTMMGAPAWVPDVFNGLALIAALLISRAGRGRR</sequence>
<dbReference type="PANTHER" id="PTHR32196:SF21">
    <property type="entry name" value="ABC TRANSPORTER PERMEASE PROTEIN YPHD-RELATED"/>
    <property type="match status" value="1"/>
</dbReference>
<feature type="transmembrane region" description="Helical" evidence="8">
    <location>
        <begin position="142"/>
        <end position="166"/>
    </location>
</feature>
<comment type="subcellular location">
    <subcellularLocation>
        <location evidence="1">Cell membrane</location>
        <topology evidence="1">Multi-pass membrane protein</topology>
    </subcellularLocation>
</comment>
<keyword evidence="10" id="KW-1185">Reference proteome</keyword>
<evidence type="ECO:0000256" key="4">
    <source>
        <dbReference type="ARBA" id="ARBA00022519"/>
    </source>
</evidence>
<dbReference type="EMBL" id="AP010968">
    <property type="protein sequence ID" value="BAJ27193.1"/>
    <property type="molecule type" value="Genomic_DNA"/>
</dbReference>
<evidence type="ECO:0000256" key="3">
    <source>
        <dbReference type="ARBA" id="ARBA00022475"/>
    </source>
</evidence>
<evidence type="ECO:0000256" key="1">
    <source>
        <dbReference type="ARBA" id="ARBA00004651"/>
    </source>
</evidence>
<keyword evidence="4" id="KW-0997">Cell inner membrane</keyword>
<evidence type="ECO:0000256" key="7">
    <source>
        <dbReference type="ARBA" id="ARBA00023136"/>
    </source>
</evidence>
<dbReference type="GO" id="GO:0022857">
    <property type="term" value="F:transmembrane transporter activity"/>
    <property type="evidence" value="ECO:0007669"/>
    <property type="project" value="InterPro"/>
</dbReference>
<feature type="transmembrane region" description="Helical" evidence="8">
    <location>
        <begin position="31"/>
        <end position="51"/>
    </location>
</feature>
<keyword evidence="6 8" id="KW-1133">Transmembrane helix</keyword>
<feature type="transmembrane region" description="Helical" evidence="8">
    <location>
        <begin position="178"/>
        <end position="202"/>
    </location>
</feature>
<evidence type="ECO:0000256" key="6">
    <source>
        <dbReference type="ARBA" id="ARBA00022989"/>
    </source>
</evidence>
<feature type="transmembrane region" description="Helical" evidence="8">
    <location>
        <begin position="63"/>
        <end position="82"/>
    </location>
</feature>
<proteinExistence type="predicted"/>
<keyword evidence="3" id="KW-1003">Cell membrane</keyword>
<dbReference type="eggNOG" id="COG1172">
    <property type="taxonomic scope" value="Bacteria"/>
</dbReference>
<evidence type="ECO:0000256" key="5">
    <source>
        <dbReference type="ARBA" id="ARBA00022692"/>
    </source>
</evidence>
<feature type="transmembrane region" description="Helical" evidence="8">
    <location>
        <begin position="231"/>
        <end position="249"/>
    </location>
</feature>
<keyword evidence="7 8" id="KW-0472">Membrane</keyword>
<evidence type="ECO:0000313" key="9">
    <source>
        <dbReference type="EMBL" id="BAJ27193.1"/>
    </source>
</evidence>
<feature type="transmembrane region" description="Helical" evidence="8">
    <location>
        <begin position="311"/>
        <end position="328"/>
    </location>
</feature>
<evidence type="ECO:0000256" key="8">
    <source>
        <dbReference type="SAM" id="Phobius"/>
    </source>
</evidence>
<dbReference type="PATRIC" id="fig|452652.3.peg.1361"/>
<dbReference type="CDD" id="cd06579">
    <property type="entry name" value="TM_PBP1_transp_AraH_like"/>
    <property type="match status" value="1"/>
</dbReference>
<organism evidence="9 10">
    <name type="scientific">Kitasatospora setae (strain ATCC 33774 / DSM 43861 / JCM 3304 / KCC A-0304 / NBRC 14216 / KM-6054)</name>
    <name type="common">Streptomyces setae</name>
    <dbReference type="NCBI Taxonomy" id="452652"/>
    <lineage>
        <taxon>Bacteria</taxon>
        <taxon>Bacillati</taxon>
        <taxon>Actinomycetota</taxon>
        <taxon>Actinomycetes</taxon>
        <taxon>Kitasatosporales</taxon>
        <taxon>Streptomycetaceae</taxon>
        <taxon>Kitasatospora</taxon>
    </lineage>
</organism>
<dbReference type="STRING" id="452652.KSE_13650"/>
<dbReference type="AlphaFoldDB" id="E4N7L2"/>
<gene>
    <name evidence="9" type="ordered locus">KSE_13650</name>
</gene>
<dbReference type="KEGG" id="ksk:KSE_13650"/>
<feature type="transmembrane region" description="Helical" evidence="8">
    <location>
        <begin position="287"/>
        <end position="305"/>
    </location>
</feature>
<dbReference type="Proteomes" id="UP000007076">
    <property type="component" value="Chromosome"/>
</dbReference>
<feature type="transmembrane region" description="Helical" evidence="8">
    <location>
        <begin position="261"/>
        <end position="280"/>
    </location>
</feature>
<accession>E4N7L2</accession>
<dbReference type="GO" id="GO:0005886">
    <property type="term" value="C:plasma membrane"/>
    <property type="evidence" value="ECO:0007669"/>
    <property type="project" value="UniProtKB-SubCell"/>
</dbReference>
<feature type="transmembrane region" description="Helical" evidence="8">
    <location>
        <begin position="113"/>
        <end position="135"/>
    </location>
</feature>
<evidence type="ECO:0000313" key="10">
    <source>
        <dbReference type="Proteomes" id="UP000007076"/>
    </source>
</evidence>
<dbReference type="Pfam" id="PF02653">
    <property type="entry name" value="BPD_transp_2"/>
    <property type="match status" value="1"/>
</dbReference>
<evidence type="ECO:0000256" key="2">
    <source>
        <dbReference type="ARBA" id="ARBA00022448"/>
    </source>
</evidence>
<protein>
    <submittedName>
        <fullName evidence="9">Putative sugar ABC transporter permease protein</fullName>
    </submittedName>
</protein>
<keyword evidence="2" id="KW-0813">Transport</keyword>
<dbReference type="PANTHER" id="PTHR32196">
    <property type="entry name" value="ABC TRANSPORTER PERMEASE PROTEIN YPHD-RELATED-RELATED"/>
    <property type="match status" value="1"/>
</dbReference>
<dbReference type="RefSeq" id="WP_014134511.1">
    <property type="nucleotide sequence ID" value="NC_016109.1"/>
</dbReference>
<dbReference type="HOGENOM" id="CLU_028880_4_3_11"/>
<keyword evidence="5 8" id="KW-0812">Transmembrane</keyword>
<reference evidence="9 10" key="1">
    <citation type="journal article" date="2010" name="DNA Res.">
        <title>Genome sequence of Kitasatospora setae NBRC 14216T: an evolutionary snapshot of the family Streptomycetaceae.</title>
        <authorList>
            <person name="Ichikawa N."/>
            <person name="Oguchi A."/>
            <person name="Ikeda H."/>
            <person name="Ishikawa J."/>
            <person name="Kitani S."/>
            <person name="Watanabe Y."/>
            <person name="Nakamura S."/>
            <person name="Katano Y."/>
            <person name="Kishi E."/>
            <person name="Sasagawa M."/>
            <person name="Ankai A."/>
            <person name="Fukui S."/>
            <person name="Hashimoto Y."/>
            <person name="Kamata S."/>
            <person name="Otoguro M."/>
            <person name="Tanikawa S."/>
            <person name="Nihira T."/>
            <person name="Horinouchi S."/>
            <person name="Ohnishi Y."/>
            <person name="Hayakawa M."/>
            <person name="Kuzuyama T."/>
            <person name="Arisawa A."/>
            <person name="Nomoto F."/>
            <person name="Miura H."/>
            <person name="Takahashi Y."/>
            <person name="Fujita N."/>
        </authorList>
    </citation>
    <scope>NUCLEOTIDE SEQUENCE [LARGE SCALE GENOMIC DNA]</scope>
    <source>
        <strain evidence="10">ATCC 33774 / DSM 43861 / JCM 3304 / KCC A-0304 / NBRC 14216 / KM-6054</strain>
    </source>
</reference>